<keyword evidence="2" id="KW-1185">Reference proteome</keyword>
<proteinExistence type="predicted"/>
<name>A0AA87ZYT1_FICCA</name>
<dbReference type="EMBL" id="BTGU01000015">
    <property type="protein sequence ID" value="GMN43127.1"/>
    <property type="molecule type" value="Genomic_DNA"/>
</dbReference>
<comment type="caution">
    <text evidence="1">The sequence shown here is derived from an EMBL/GenBank/DDBJ whole genome shotgun (WGS) entry which is preliminary data.</text>
</comment>
<dbReference type="InterPro" id="IPR032675">
    <property type="entry name" value="LRR_dom_sf"/>
</dbReference>
<dbReference type="Proteomes" id="UP001187192">
    <property type="component" value="Unassembled WGS sequence"/>
</dbReference>
<accession>A0AA87ZYT1</accession>
<protein>
    <submittedName>
        <fullName evidence="1">Uncharacterized protein</fullName>
    </submittedName>
</protein>
<gene>
    <name evidence="1" type="ORF">TIFTF001_012336</name>
</gene>
<dbReference type="SUPFAM" id="SSF52058">
    <property type="entry name" value="L domain-like"/>
    <property type="match status" value="1"/>
</dbReference>
<organism evidence="1 2">
    <name type="scientific">Ficus carica</name>
    <name type="common">Common fig</name>
    <dbReference type="NCBI Taxonomy" id="3494"/>
    <lineage>
        <taxon>Eukaryota</taxon>
        <taxon>Viridiplantae</taxon>
        <taxon>Streptophyta</taxon>
        <taxon>Embryophyta</taxon>
        <taxon>Tracheophyta</taxon>
        <taxon>Spermatophyta</taxon>
        <taxon>Magnoliopsida</taxon>
        <taxon>eudicotyledons</taxon>
        <taxon>Gunneridae</taxon>
        <taxon>Pentapetalae</taxon>
        <taxon>rosids</taxon>
        <taxon>fabids</taxon>
        <taxon>Rosales</taxon>
        <taxon>Moraceae</taxon>
        <taxon>Ficeae</taxon>
        <taxon>Ficus</taxon>
    </lineage>
</organism>
<sequence>MIFSFFPIHLDTFIGGISLEIFAKRVLGPNMLLNLTFLMAKSTNFGKGDKVPKSIVCLVLSGTAVERVLSSIGNLSCLEILNLNYCEKLKSLPNYVLSKYMIQNLKAVMLEGTPVSRYKLPWWVEYVMVHSPLSLYHQNLSRNVYTDCGKTRMFPLRPLSKIKSSPELPLFGFFEGRNGVLHGDRFHLQLKD</sequence>
<dbReference type="AlphaFoldDB" id="A0AA87ZYT1"/>
<dbReference type="Gramene" id="FCD_00024894-RA">
    <property type="protein sequence ID" value="FCD_00024894-RA:cds"/>
    <property type="gene ID" value="FCD_00024894"/>
</dbReference>
<evidence type="ECO:0000313" key="2">
    <source>
        <dbReference type="Proteomes" id="UP001187192"/>
    </source>
</evidence>
<dbReference type="Gene3D" id="3.80.10.10">
    <property type="entry name" value="Ribonuclease Inhibitor"/>
    <property type="match status" value="1"/>
</dbReference>
<reference evidence="1" key="1">
    <citation type="submission" date="2023-07" db="EMBL/GenBank/DDBJ databases">
        <title>draft genome sequence of fig (Ficus carica).</title>
        <authorList>
            <person name="Takahashi T."/>
            <person name="Nishimura K."/>
        </authorList>
    </citation>
    <scope>NUCLEOTIDE SEQUENCE</scope>
</reference>
<evidence type="ECO:0000313" key="1">
    <source>
        <dbReference type="EMBL" id="GMN43127.1"/>
    </source>
</evidence>